<feature type="region of interest" description="Disordered" evidence="1">
    <location>
        <begin position="160"/>
        <end position="181"/>
    </location>
</feature>
<feature type="compositionally biased region" description="Low complexity" evidence="1">
    <location>
        <begin position="164"/>
        <end position="181"/>
    </location>
</feature>
<dbReference type="PANTHER" id="PTHR47592:SF30">
    <property type="entry name" value="CCHC-TYPE DOMAIN-CONTAINING PROTEIN"/>
    <property type="match status" value="1"/>
</dbReference>
<protein>
    <recommendedName>
        <fullName evidence="4">Zinc finger, CCHC-type</fullName>
    </recommendedName>
</protein>
<comment type="caution">
    <text evidence="2">The sequence shown here is derived from an EMBL/GenBank/DDBJ whole genome shotgun (WGS) entry which is preliminary data.</text>
</comment>
<evidence type="ECO:0008006" key="4">
    <source>
        <dbReference type="Google" id="ProtNLM"/>
    </source>
</evidence>
<gene>
    <name evidence="2" type="ORF">L3X38_025329</name>
</gene>
<dbReference type="EMBL" id="JAJFAZ020000004">
    <property type="protein sequence ID" value="KAI5335196.1"/>
    <property type="molecule type" value="Genomic_DNA"/>
</dbReference>
<dbReference type="AlphaFoldDB" id="A0AAD4Z786"/>
<dbReference type="Pfam" id="PF14223">
    <property type="entry name" value="Retrotran_gag_2"/>
    <property type="match status" value="1"/>
</dbReference>
<reference evidence="2 3" key="1">
    <citation type="journal article" date="2022" name="G3 (Bethesda)">
        <title>Whole-genome sequence and methylome profiling of the almond [Prunus dulcis (Mill.) D.A. Webb] cultivar 'Nonpareil'.</title>
        <authorList>
            <person name="D'Amico-Willman K.M."/>
            <person name="Ouma W.Z."/>
            <person name="Meulia T."/>
            <person name="Sideli G.M."/>
            <person name="Gradziel T.M."/>
            <person name="Fresnedo-Ramirez J."/>
        </authorList>
    </citation>
    <scope>NUCLEOTIDE SEQUENCE [LARGE SCALE GENOMIC DNA]</scope>
    <source>
        <strain evidence="2">Clone GOH B32 T37-40</strain>
    </source>
</reference>
<keyword evidence="3" id="KW-1185">Reference proteome</keyword>
<dbReference type="PANTHER" id="PTHR47592">
    <property type="entry name" value="PBF68 PROTEIN"/>
    <property type="match status" value="1"/>
</dbReference>
<name>A0AAD4Z786_PRUDU</name>
<evidence type="ECO:0000313" key="2">
    <source>
        <dbReference type="EMBL" id="KAI5335196.1"/>
    </source>
</evidence>
<accession>A0AAD4Z786</accession>
<dbReference type="Proteomes" id="UP001054821">
    <property type="component" value="Chromosome 4"/>
</dbReference>
<evidence type="ECO:0000313" key="3">
    <source>
        <dbReference type="Proteomes" id="UP001054821"/>
    </source>
</evidence>
<organism evidence="2 3">
    <name type="scientific">Prunus dulcis</name>
    <name type="common">Almond</name>
    <name type="synonym">Amygdalus dulcis</name>
    <dbReference type="NCBI Taxonomy" id="3755"/>
    <lineage>
        <taxon>Eukaryota</taxon>
        <taxon>Viridiplantae</taxon>
        <taxon>Streptophyta</taxon>
        <taxon>Embryophyta</taxon>
        <taxon>Tracheophyta</taxon>
        <taxon>Spermatophyta</taxon>
        <taxon>Magnoliopsida</taxon>
        <taxon>eudicotyledons</taxon>
        <taxon>Gunneridae</taxon>
        <taxon>Pentapetalae</taxon>
        <taxon>rosids</taxon>
        <taxon>fabids</taxon>
        <taxon>Rosales</taxon>
        <taxon>Rosaceae</taxon>
        <taxon>Amygdaloideae</taxon>
        <taxon>Amygdaleae</taxon>
        <taxon>Prunus</taxon>
    </lineage>
</organism>
<sequence length="181" mass="21144">MKKLASVCTSVKPYASDNPTPEQTWALQTWTINDFLCKNYILNGLSDHLYDYYSSYDTAKDVWDALQKKYDTEEAGAKKFDVNRYLKFQMVVVIIDKLPPSWKDFKNALRHKTKEFSLESLIPHLCIEEEARKHDMKEEVSLVPNNKKNHNSNRNQTLAALKTNGKNMKNQNRNRNNNNQN</sequence>
<proteinExistence type="predicted"/>
<evidence type="ECO:0000256" key="1">
    <source>
        <dbReference type="SAM" id="MobiDB-lite"/>
    </source>
</evidence>